<dbReference type="InterPro" id="IPR013268">
    <property type="entry name" value="UTP16"/>
</dbReference>
<evidence type="ECO:0000256" key="1">
    <source>
        <dbReference type="SAM" id="MobiDB-lite"/>
    </source>
</evidence>
<accession>A0A3N4LLR0</accession>
<dbReference type="Proteomes" id="UP000267821">
    <property type="component" value="Unassembled WGS sequence"/>
</dbReference>
<gene>
    <name evidence="2" type="ORF">L211DRAFT_346681</name>
</gene>
<feature type="compositionally biased region" description="Polar residues" evidence="1">
    <location>
        <begin position="225"/>
        <end position="238"/>
    </location>
</feature>
<feature type="compositionally biased region" description="Acidic residues" evidence="1">
    <location>
        <begin position="155"/>
        <end position="164"/>
    </location>
</feature>
<evidence type="ECO:0000313" key="2">
    <source>
        <dbReference type="EMBL" id="RPB22292.1"/>
    </source>
</evidence>
<name>A0A3N4LLR0_9PEZI</name>
<dbReference type="InParanoid" id="A0A3N4LLR0"/>
<feature type="region of interest" description="Disordered" evidence="1">
    <location>
        <begin position="58"/>
        <end position="289"/>
    </location>
</feature>
<feature type="region of interest" description="Disordered" evidence="1">
    <location>
        <begin position="322"/>
        <end position="345"/>
    </location>
</feature>
<protein>
    <submittedName>
        <fullName evidence="2">Uncharacterized protein</fullName>
    </submittedName>
</protein>
<feature type="compositionally biased region" description="Low complexity" evidence="1">
    <location>
        <begin position="332"/>
        <end position="343"/>
    </location>
</feature>
<dbReference type="OrthoDB" id="10498678at2759"/>
<feature type="compositionally biased region" description="Low complexity" evidence="1">
    <location>
        <begin position="264"/>
        <end position="280"/>
    </location>
</feature>
<organism evidence="2 3">
    <name type="scientific">Terfezia boudieri ATCC MYA-4762</name>
    <dbReference type="NCBI Taxonomy" id="1051890"/>
    <lineage>
        <taxon>Eukaryota</taxon>
        <taxon>Fungi</taxon>
        <taxon>Dikarya</taxon>
        <taxon>Ascomycota</taxon>
        <taxon>Pezizomycotina</taxon>
        <taxon>Pezizomycetes</taxon>
        <taxon>Pezizales</taxon>
        <taxon>Pezizaceae</taxon>
        <taxon>Terfezia</taxon>
    </lineage>
</organism>
<evidence type="ECO:0000313" key="3">
    <source>
        <dbReference type="Proteomes" id="UP000267821"/>
    </source>
</evidence>
<proteinExistence type="predicted"/>
<dbReference type="AlphaFoldDB" id="A0A3N4LLR0"/>
<sequence>MSRRITRSHSINGDGGFSGSCVNGVESVEGTPRKGRATKRQKLAAVAVVVEKAPEEKAATFNGGVSENEELQEEGAGPKVKEGKIEEKNDKQKEKEEKTENKTLNGVVKGAHKKFSEGEEEPMRGVVETVVMEVEKPVEVNGGDATNTNKGSSEDQSDDDDDAPEAVSISTGRQAILAREEEIKKAREQQESQARLKRKTHDARLKDQKAASQFQPPPSKRQKLSAPSQTAPAPSNDTPFGPTNTAITTATTTATPSAEPPSPGGLLSPTSSTTLSLQQPPTDPSHPLNLILAHRSSDSAPPRTYTKKIPLLLPPSLLNEVALLPPTPPPSTASTKASTTKPLNTRKTLADFEAEEKAALEAIEKKKSKQLQKLPAYKKGPVHVAVLGKEEQRERDRRVMAPPRSKKVGDVRDNWLMGRKLVGGERRAVPGVGGKGFVRRK</sequence>
<feature type="compositionally biased region" description="Basic and acidic residues" evidence="1">
    <location>
        <begin position="178"/>
        <end position="190"/>
    </location>
</feature>
<feature type="compositionally biased region" description="Basic and acidic residues" evidence="1">
    <location>
        <begin position="114"/>
        <end position="123"/>
    </location>
</feature>
<dbReference type="EMBL" id="ML121553">
    <property type="protein sequence ID" value="RPB22292.1"/>
    <property type="molecule type" value="Genomic_DNA"/>
</dbReference>
<dbReference type="Pfam" id="PF08297">
    <property type="entry name" value="U3_snoRNA_assoc"/>
    <property type="match status" value="1"/>
</dbReference>
<keyword evidence="3" id="KW-1185">Reference proteome</keyword>
<feature type="region of interest" description="Disordered" evidence="1">
    <location>
        <begin position="1"/>
        <end position="21"/>
    </location>
</feature>
<feature type="compositionally biased region" description="Low complexity" evidence="1">
    <location>
        <begin position="242"/>
        <end position="257"/>
    </location>
</feature>
<dbReference type="STRING" id="1051890.A0A3N4LLR0"/>
<dbReference type="GO" id="GO:0030515">
    <property type="term" value="F:snoRNA binding"/>
    <property type="evidence" value="ECO:0007669"/>
    <property type="project" value="InterPro"/>
</dbReference>
<reference evidence="2 3" key="1">
    <citation type="journal article" date="2018" name="Nat. Ecol. Evol.">
        <title>Pezizomycetes genomes reveal the molecular basis of ectomycorrhizal truffle lifestyle.</title>
        <authorList>
            <person name="Murat C."/>
            <person name="Payen T."/>
            <person name="Noel B."/>
            <person name="Kuo A."/>
            <person name="Morin E."/>
            <person name="Chen J."/>
            <person name="Kohler A."/>
            <person name="Krizsan K."/>
            <person name="Balestrini R."/>
            <person name="Da Silva C."/>
            <person name="Montanini B."/>
            <person name="Hainaut M."/>
            <person name="Levati E."/>
            <person name="Barry K.W."/>
            <person name="Belfiori B."/>
            <person name="Cichocki N."/>
            <person name="Clum A."/>
            <person name="Dockter R.B."/>
            <person name="Fauchery L."/>
            <person name="Guy J."/>
            <person name="Iotti M."/>
            <person name="Le Tacon F."/>
            <person name="Lindquist E.A."/>
            <person name="Lipzen A."/>
            <person name="Malagnac F."/>
            <person name="Mello A."/>
            <person name="Molinier V."/>
            <person name="Miyauchi S."/>
            <person name="Poulain J."/>
            <person name="Riccioni C."/>
            <person name="Rubini A."/>
            <person name="Sitrit Y."/>
            <person name="Splivallo R."/>
            <person name="Traeger S."/>
            <person name="Wang M."/>
            <person name="Zifcakova L."/>
            <person name="Wipf D."/>
            <person name="Zambonelli A."/>
            <person name="Paolocci F."/>
            <person name="Nowrousian M."/>
            <person name="Ottonello S."/>
            <person name="Baldrian P."/>
            <person name="Spatafora J.W."/>
            <person name="Henrissat B."/>
            <person name="Nagy L.G."/>
            <person name="Aury J.M."/>
            <person name="Wincker P."/>
            <person name="Grigoriev I.V."/>
            <person name="Bonfante P."/>
            <person name="Martin F.M."/>
        </authorList>
    </citation>
    <scope>NUCLEOTIDE SEQUENCE [LARGE SCALE GENOMIC DNA]</scope>
    <source>
        <strain evidence="2 3">ATCC MYA-4762</strain>
    </source>
</reference>
<dbReference type="GO" id="GO:0006364">
    <property type="term" value="P:rRNA processing"/>
    <property type="evidence" value="ECO:0007669"/>
    <property type="project" value="InterPro"/>
</dbReference>
<feature type="compositionally biased region" description="Basic and acidic residues" evidence="1">
    <location>
        <begin position="79"/>
        <end position="101"/>
    </location>
</feature>